<dbReference type="VEuPathDB" id="ToxoDB:CSUI_000420"/>
<keyword evidence="1 2" id="KW-0812">Transmembrane</keyword>
<dbReference type="GeneID" id="94423865"/>
<reference evidence="2 3" key="1">
    <citation type="journal article" date="2017" name="Int. J. Parasitol.">
        <title>The genome of the protozoan parasite Cystoisospora suis and a reverse vaccinology approach to identify vaccine candidates.</title>
        <authorList>
            <person name="Palmieri N."/>
            <person name="Shrestha A."/>
            <person name="Ruttkowski B."/>
            <person name="Beck T."/>
            <person name="Vogl C."/>
            <person name="Tomley F."/>
            <person name="Blake D.P."/>
            <person name="Joachim A."/>
        </authorList>
    </citation>
    <scope>NUCLEOTIDE SEQUENCE [LARGE SCALE GENOMIC DNA]</scope>
    <source>
        <strain evidence="2 3">Wien I</strain>
    </source>
</reference>
<gene>
    <name evidence="2" type="ORF">CSUI_000420</name>
</gene>
<feature type="transmembrane region" description="Helical" evidence="1">
    <location>
        <begin position="31"/>
        <end position="52"/>
    </location>
</feature>
<feature type="transmembrane region" description="Helical" evidence="1">
    <location>
        <begin position="122"/>
        <end position="145"/>
    </location>
</feature>
<evidence type="ECO:0000313" key="2">
    <source>
        <dbReference type="EMBL" id="PHJ25730.1"/>
    </source>
</evidence>
<sequence>MGLNVKAIRGWCGSQSRACGCCSLHVFMASWLIYCFVSSFLELVAGGCLAAAKTVVSTFIEDAAHWIGFQGSPAGEGKLLVFRSALGPFWFTGGVITSLRGMIDLVATVVGVYGMWRRADSALMFLIVDSAAGFVLDFILFWVCIEKFRAMYIGYFYPAAYAIPFLCLGWQWVFGPYLTSLMLSYVNVIRAGGTGGELRTWKALEEERLSVGEDERRKLLADDV</sequence>
<dbReference type="RefSeq" id="XP_067927376.1">
    <property type="nucleotide sequence ID" value="XM_068060654.1"/>
</dbReference>
<dbReference type="Proteomes" id="UP000221165">
    <property type="component" value="Unassembled WGS sequence"/>
</dbReference>
<organism evidence="2 3">
    <name type="scientific">Cystoisospora suis</name>
    <dbReference type="NCBI Taxonomy" id="483139"/>
    <lineage>
        <taxon>Eukaryota</taxon>
        <taxon>Sar</taxon>
        <taxon>Alveolata</taxon>
        <taxon>Apicomplexa</taxon>
        <taxon>Conoidasida</taxon>
        <taxon>Coccidia</taxon>
        <taxon>Eucoccidiorida</taxon>
        <taxon>Eimeriorina</taxon>
        <taxon>Sarcocystidae</taxon>
        <taxon>Cystoisospora</taxon>
    </lineage>
</organism>
<dbReference type="AlphaFoldDB" id="A0A2C6L121"/>
<protein>
    <submittedName>
        <fullName evidence="2">Transmembrane protein</fullName>
    </submittedName>
</protein>
<keyword evidence="3" id="KW-1185">Reference proteome</keyword>
<keyword evidence="1" id="KW-0472">Membrane</keyword>
<evidence type="ECO:0000313" key="3">
    <source>
        <dbReference type="Proteomes" id="UP000221165"/>
    </source>
</evidence>
<evidence type="ECO:0000256" key="1">
    <source>
        <dbReference type="SAM" id="Phobius"/>
    </source>
</evidence>
<proteinExistence type="predicted"/>
<name>A0A2C6L121_9APIC</name>
<comment type="caution">
    <text evidence="2">The sequence shown here is derived from an EMBL/GenBank/DDBJ whole genome shotgun (WGS) entry which is preliminary data.</text>
</comment>
<dbReference type="EMBL" id="MIGC01000174">
    <property type="protein sequence ID" value="PHJ25730.1"/>
    <property type="molecule type" value="Genomic_DNA"/>
</dbReference>
<keyword evidence="1" id="KW-1133">Transmembrane helix</keyword>
<feature type="transmembrane region" description="Helical" evidence="1">
    <location>
        <begin position="152"/>
        <end position="173"/>
    </location>
</feature>
<accession>A0A2C6L121</accession>